<dbReference type="EMBL" id="BPUB01000001">
    <property type="protein sequence ID" value="GJG58096.1"/>
    <property type="molecule type" value="Genomic_DNA"/>
</dbReference>
<accession>A0A9R1C8R2</accession>
<feature type="signal peptide" evidence="1">
    <location>
        <begin position="1"/>
        <end position="20"/>
    </location>
</feature>
<dbReference type="Proteomes" id="UP000825483">
    <property type="component" value="Unassembled WGS sequence"/>
</dbReference>
<feature type="chain" id="PRO_5040229702" evidence="1">
    <location>
        <begin position="21"/>
        <end position="438"/>
    </location>
</feature>
<organism evidence="2 3">
    <name type="scientific">Prevotella lacticifex</name>
    <dbReference type="NCBI Taxonomy" id="2854755"/>
    <lineage>
        <taxon>Bacteria</taxon>
        <taxon>Pseudomonadati</taxon>
        <taxon>Bacteroidota</taxon>
        <taxon>Bacteroidia</taxon>
        <taxon>Bacteroidales</taxon>
        <taxon>Prevotellaceae</taxon>
        <taxon>Prevotella</taxon>
    </lineage>
</organism>
<reference evidence="2" key="1">
    <citation type="journal article" date="2022" name="Int. J. Syst. Evol. Microbiol.">
        <title>Prevotella lacticifex sp. nov., isolated from the rumen of cows.</title>
        <authorList>
            <person name="Shinkai T."/>
            <person name="Ikeyama N."/>
            <person name="Kumagai M."/>
            <person name="Ohmori H."/>
            <person name="Sakamoto M."/>
            <person name="Ohkuma M."/>
            <person name="Mitsumori M."/>
        </authorList>
    </citation>
    <scope>NUCLEOTIDE SEQUENCE</scope>
    <source>
        <strain evidence="2">R5076</strain>
    </source>
</reference>
<name>A0A9R1C8R2_9BACT</name>
<dbReference type="GeneID" id="72468996"/>
<evidence type="ECO:0000313" key="3">
    <source>
        <dbReference type="Proteomes" id="UP000825483"/>
    </source>
</evidence>
<evidence type="ECO:0000313" key="2">
    <source>
        <dbReference type="EMBL" id="GJG58096.1"/>
    </source>
</evidence>
<keyword evidence="1" id="KW-0732">Signal</keyword>
<evidence type="ECO:0000256" key="1">
    <source>
        <dbReference type="SAM" id="SignalP"/>
    </source>
</evidence>
<sequence length="438" mass="47562">MKVMKTITTLLLALVSVAGASAQNIDRLIVQPKSGNPQGYAIDNVDSIYFDHVGDDVAATVTVNKVSTSSTGDTLWVAVTPTADCASYRITCMPTVRANAITSSAALDAYLNNINAARYYQGFTNAQMTGFDQPFEAASQYSLVTLAYDKYNTACKISKTDFTTPAAALIGSPTVACQTTDSTTTTLSMKFTPNADCKGYAICLFEAGQAQQQFDQWAPMFGFVNMGDMIKQFSGTTYTTEYTNTWTQLAPDTKYEVYILPMDANGNYAPMVIAHASTAKQGGTGTAMVTITIGNYVTTENGNYQEVTYTPNDQTSLHRDMLITAEAYAQWGEQGVIDYLKADNSKDPYWNQYGVDNATWNADPNTQYVACSIARNINDEWGPLAKVEFTTTSGNSTSAKAPRIATRKAQTTMTFNGKAPTMNARWAHRGLTITESAK</sequence>
<dbReference type="AlphaFoldDB" id="A0A9R1C8R2"/>
<keyword evidence="3" id="KW-1185">Reference proteome</keyword>
<gene>
    <name evidence="2" type="ORF">PRLR5076_09470</name>
</gene>
<comment type="caution">
    <text evidence="2">The sequence shown here is derived from an EMBL/GenBank/DDBJ whole genome shotgun (WGS) entry which is preliminary data.</text>
</comment>
<proteinExistence type="predicted"/>
<dbReference type="RefSeq" id="WP_223927219.1">
    <property type="nucleotide sequence ID" value="NZ_BPTU01000005.1"/>
</dbReference>
<protein>
    <submittedName>
        <fullName evidence="2">Uncharacterized protein</fullName>
    </submittedName>
</protein>